<evidence type="ECO:0008006" key="3">
    <source>
        <dbReference type="Google" id="ProtNLM"/>
    </source>
</evidence>
<dbReference type="STRING" id="1714016.BA724_08045"/>
<dbReference type="Gene3D" id="3.30.420.40">
    <property type="match status" value="1"/>
</dbReference>
<dbReference type="Pfam" id="PF11104">
    <property type="entry name" value="PilM_2"/>
    <property type="match status" value="1"/>
</dbReference>
<accession>A0A1E7DMD2</accession>
<dbReference type="InterPro" id="IPR005883">
    <property type="entry name" value="PilM"/>
</dbReference>
<dbReference type="Proteomes" id="UP000095658">
    <property type="component" value="Unassembled WGS sequence"/>
</dbReference>
<proteinExistence type="predicted"/>
<keyword evidence="2" id="KW-1185">Reference proteome</keyword>
<comment type="caution">
    <text evidence="1">The sequence shown here is derived from an EMBL/GenBank/DDBJ whole genome shotgun (WGS) entry which is preliminary data.</text>
</comment>
<dbReference type="AlphaFoldDB" id="A0A1E7DMD2"/>
<name>A0A1E7DMD2_9BACI</name>
<dbReference type="RefSeq" id="WP_069938836.1">
    <property type="nucleotide sequence ID" value="NZ_MAMP01000022.1"/>
</dbReference>
<evidence type="ECO:0000313" key="2">
    <source>
        <dbReference type="Proteomes" id="UP000095658"/>
    </source>
</evidence>
<reference evidence="1 2" key="1">
    <citation type="submission" date="2016-06" db="EMBL/GenBank/DDBJ databases">
        <title>Domibacillus iocasae genome sequencing.</title>
        <authorList>
            <person name="Verma A."/>
            <person name="Pal Y."/>
            <person name="Ojha A.K."/>
            <person name="Krishnamurthi S."/>
        </authorList>
    </citation>
    <scope>NUCLEOTIDE SEQUENCE [LARGE SCALE GENOMIC DNA]</scope>
    <source>
        <strain evidence="1 2">DSM 29979</strain>
    </source>
</reference>
<protein>
    <recommendedName>
        <fullName evidence="3">Pilus assembly protein PilM</fullName>
    </recommendedName>
</protein>
<sequence length="318" mass="36520">MAIRLFQRKKRIVNMMLTDYAIRFAEVTPGIPMKVERYGERLIPPGIIKKGDIIDPNELLSIMENCVDEWKIKSRPVRFLVPDSFVAMKEEKVDIDLEDDEINSYLFMKIGTSIHLPFENPVFDTAVTNIYDGKKHILLIAAPEEKVEEYVSVFEKSGLTPVVADVGPLNLYRLYYEMALVKEEDHYILLHLKQGSLTISIFHQHQPKFMKPVSFETNEDTIDVSSGEKSELDEFMDVFSELDKVINFYENSLHKGHVRISAIFLNGDFIRANFFKRALKDRYSLLVYGDETVEITVKDGGLLPAGFYPVVGLGLKER</sequence>
<organism evidence="1 2">
    <name type="scientific">Domibacillus iocasae</name>
    <dbReference type="NCBI Taxonomy" id="1714016"/>
    <lineage>
        <taxon>Bacteria</taxon>
        <taxon>Bacillati</taxon>
        <taxon>Bacillota</taxon>
        <taxon>Bacilli</taxon>
        <taxon>Bacillales</taxon>
        <taxon>Bacillaceae</taxon>
        <taxon>Domibacillus</taxon>
    </lineage>
</organism>
<evidence type="ECO:0000313" key="1">
    <source>
        <dbReference type="EMBL" id="OES44232.1"/>
    </source>
</evidence>
<dbReference type="EMBL" id="MAMP01000022">
    <property type="protein sequence ID" value="OES44232.1"/>
    <property type="molecule type" value="Genomic_DNA"/>
</dbReference>
<gene>
    <name evidence="1" type="ORF">BA724_08045</name>
</gene>